<sequence length="172" mass="18199">MGIHSHHQFPCKPGEKHMPQAVCINDIIRSFGIDTHIDHTDGNYSNAGDVVKALDDLGLDTAPDHAPNSASDPNGQTRLGDVGVDKIQDFSSAAGDKLLLDHAIFVELSLSGFSDANFVVGTKALQADDRLIYDRASGILAFDADGSAAGTAIHVADLDNSPALHFKDIVLI</sequence>
<proteinExistence type="predicted"/>
<organism evidence="1 2">
    <name type="scientific">Rhizobium esperanzae</name>
    <dbReference type="NCBI Taxonomy" id="1967781"/>
    <lineage>
        <taxon>Bacteria</taxon>
        <taxon>Pseudomonadati</taxon>
        <taxon>Pseudomonadota</taxon>
        <taxon>Alphaproteobacteria</taxon>
        <taxon>Hyphomicrobiales</taxon>
        <taxon>Rhizobiaceae</taxon>
        <taxon>Rhizobium/Agrobacterium group</taxon>
        <taxon>Rhizobium</taxon>
    </lineage>
</organism>
<evidence type="ECO:0000313" key="2">
    <source>
        <dbReference type="Proteomes" id="UP000540909"/>
    </source>
</evidence>
<protein>
    <submittedName>
        <fullName evidence="1">Ca2+-binding RTX toxin-like protein</fullName>
    </submittedName>
</protein>
<evidence type="ECO:0000313" key="1">
    <source>
        <dbReference type="EMBL" id="MBB4233674.1"/>
    </source>
</evidence>
<accession>A0A7W6QYU4</accession>
<dbReference type="AlphaFoldDB" id="A0A7W6QYU4"/>
<reference evidence="1 2" key="1">
    <citation type="submission" date="2020-08" db="EMBL/GenBank/DDBJ databases">
        <title>Genomic Encyclopedia of Type Strains, Phase IV (KMG-V): Genome sequencing to study the core and pangenomes of soil and plant-associated prokaryotes.</title>
        <authorList>
            <person name="Whitman W."/>
        </authorList>
    </citation>
    <scope>NUCLEOTIDE SEQUENCE [LARGE SCALE GENOMIC DNA]</scope>
    <source>
        <strain evidence="1 2">SEMIA 4089</strain>
    </source>
</reference>
<name>A0A7W6QYU4_9HYPH</name>
<dbReference type="Proteomes" id="UP000540909">
    <property type="component" value="Unassembled WGS sequence"/>
</dbReference>
<comment type="caution">
    <text evidence="1">The sequence shown here is derived from an EMBL/GenBank/DDBJ whole genome shotgun (WGS) entry which is preliminary data.</text>
</comment>
<gene>
    <name evidence="1" type="ORF">GGD57_000212</name>
</gene>
<dbReference type="EMBL" id="JACIFY010000001">
    <property type="protein sequence ID" value="MBB4233674.1"/>
    <property type="molecule type" value="Genomic_DNA"/>
</dbReference>